<reference evidence="2" key="1">
    <citation type="submission" date="2022-10" db="EMBL/GenBank/DDBJ databases">
        <title>Genome assembly of Pristionchus species.</title>
        <authorList>
            <person name="Yoshida K."/>
            <person name="Sommer R.J."/>
        </authorList>
    </citation>
    <scope>NUCLEOTIDE SEQUENCE [LARGE SCALE GENOMIC DNA]</scope>
    <source>
        <strain evidence="2">RS5460</strain>
    </source>
</reference>
<feature type="non-terminal residue" evidence="1">
    <location>
        <position position="70"/>
    </location>
</feature>
<evidence type="ECO:0000313" key="2">
    <source>
        <dbReference type="Proteomes" id="UP001328107"/>
    </source>
</evidence>
<sequence length="70" mass="8037">FTERQVQAWYMKNFFNGSSPFCFMRGGEEPGDNTHYITLDDLISHNGIGSPFSLPYNIVPHEEIRAQAEQ</sequence>
<comment type="caution">
    <text evidence="1">The sequence shown here is derived from an EMBL/GenBank/DDBJ whole genome shotgun (WGS) entry which is preliminary data.</text>
</comment>
<dbReference type="EMBL" id="BTRK01000005">
    <property type="protein sequence ID" value="GMR52199.1"/>
    <property type="molecule type" value="Genomic_DNA"/>
</dbReference>
<organism evidence="1 2">
    <name type="scientific">Pristionchus mayeri</name>
    <dbReference type="NCBI Taxonomy" id="1317129"/>
    <lineage>
        <taxon>Eukaryota</taxon>
        <taxon>Metazoa</taxon>
        <taxon>Ecdysozoa</taxon>
        <taxon>Nematoda</taxon>
        <taxon>Chromadorea</taxon>
        <taxon>Rhabditida</taxon>
        <taxon>Rhabditina</taxon>
        <taxon>Diplogasteromorpha</taxon>
        <taxon>Diplogasteroidea</taxon>
        <taxon>Neodiplogasteridae</taxon>
        <taxon>Pristionchus</taxon>
    </lineage>
</organism>
<dbReference type="Proteomes" id="UP001328107">
    <property type="component" value="Unassembled WGS sequence"/>
</dbReference>
<protein>
    <submittedName>
        <fullName evidence="1">Uncharacterized protein</fullName>
    </submittedName>
</protein>
<accession>A0AAN5I5I1</accession>
<keyword evidence="2" id="KW-1185">Reference proteome</keyword>
<proteinExistence type="predicted"/>
<evidence type="ECO:0000313" key="1">
    <source>
        <dbReference type="EMBL" id="GMR52199.1"/>
    </source>
</evidence>
<feature type="non-terminal residue" evidence="1">
    <location>
        <position position="1"/>
    </location>
</feature>
<dbReference type="AlphaFoldDB" id="A0AAN5I5I1"/>
<name>A0AAN5I5I1_9BILA</name>
<gene>
    <name evidence="1" type="ORF">PMAYCL1PPCAC_22394</name>
</gene>